<protein>
    <recommendedName>
        <fullName evidence="13">DNA-binding response regulator</fullName>
    </recommendedName>
</protein>
<evidence type="ECO:0000256" key="7">
    <source>
        <dbReference type="ARBA" id="ARBA00023163"/>
    </source>
</evidence>
<dbReference type="Pfam" id="PF00072">
    <property type="entry name" value="Response_reg"/>
    <property type="match status" value="1"/>
</dbReference>
<dbReference type="PROSITE" id="PS50110">
    <property type="entry name" value="RESPONSE_REGULATORY"/>
    <property type="match status" value="1"/>
</dbReference>
<dbReference type="PANTHER" id="PTHR42713">
    <property type="entry name" value="HISTIDINE KINASE-RELATED"/>
    <property type="match status" value="1"/>
</dbReference>
<evidence type="ECO:0000256" key="2">
    <source>
        <dbReference type="ARBA" id="ARBA00022490"/>
    </source>
</evidence>
<reference evidence="11 12" key="2">
    <citation type="journal article" date="2016" name="Int. J. Syst. Evol. Microbiol.">
        <title>Paenibacillus bovis sp. nov., isolated from raw yak (Bos grunniens) milk.</title>
        <authorList>
            <person name="Gao C."/>
            <person name="Han J."/>
            <person name="Liu Z."/>
            <person name="Xu X."/>
            <person name="Hang F."/>
            <person name="Wu Z."/>
        </authorList>
    </citation>
    <scope>NUCLEOTIDE SEQUENCE [LARGE SCALE GENOMIC DNA]</scope>
    <source>
        <strain evidence="11 12">BD3526</strain>
    </source>
</reference>
<dbReference type="AlphaFoldDB" id="A0A172ZHR2"/>
<dbReference type="InterPro" id="IPR041522">
    <property type="entry name" value="CdaR_GGDEF"/>
</dbReference>
<dbReference type="KEGG" id="pbv:AR543_14980"/>
<dbReference type="SMART" id="SM00342">
    <property type="entry name" value="HTH_ARAC"/>
    <property type="match status" value="1"/>
</dbReference>
<keyword evidence="3 8" id="KW-0597">Phosphoprotein</keyword>
<keyword evidence="4" id="KW-0902">Two-component regulatory system</keyword>
<keyword evidence="2" id="KW-0963">Cytoplasm</keyword>
<dbReference type="RefSeq" id="WP_060535293.1">
    <property type="nucleotide sequence ID" value="NZ_CP013023.1"/>
</dbReference>
<comment type="subcellular location">
    <subcellularLocation>
        <location evidence="1">Cytoplasm</location>
    </subcellularLocation>
</comment>
<dbReference type="Gene3D" id="1.10.10.60">
    <property type="entry name" value="Homeodomain-like"/>
    <property type="match status" value="2"/>
</dbReference>
<accession>A0A172ZHR2</accession>
<dbReference type="InterPro" id="IPR011006">
    <property type="entry name" value="CheY-like_superfamily"/>
</dbReference>
<dbReference type="GO" id="GO:0000160">
    <property type="term" value="P:phosphorelay signal transduction system"/>
    <property type="evidence" value="ECO:0007669"/>
    <property type="project" value="UniProtKB-KW"/>
</dbReference>
<dbReference type="Gene3D" id="3.40.50.2300">
    <property type="match status" value="1"/>
</dbReference>
<dbReference type="OrthoDB" id="342399at2"/>
<proteinExistence type="predicted"/>
<evidence type="ECO:0000256" key="4">
    <source>
        <dbReference type="ARBA" id="ARBA00023012"/>
    </source>
</evidence>
<dbReference type="PRINTS" id="PR00032">
    <property type="entry name" value="HTHARAC"/>
</dbReference>
<dbReference type="GO" id="GO:0003700">
    <property type="term" value="F:DNA-binding transcription factor activity"/>
    <property type="evidence" value="ECO:0007669"/>
    <property type="project" value="InterPro"/>
</dbReference>
<dbReference type="STRING" id="1616788.AR543_14980"/>
<dbReference type="CDD" id="cd17536">
    <property type="entry name" value="REC_YesN-like"/>
    <property type="match status" value="1"/>
</dbReference>
<dbReference type="Pfam" id="PF12833">
    <property type="entry name" value="HTH_18"/>
    <property type="match status" value="1"/>
</dbReference>
<keyword evidence="5" id="KW-0805">Transcription regulation</keyword>
<dbReference type="EMBL" id="CP013023">
    <property type="protein sequence ID" value="ANF97175.1"/>
    <property type="molecule type" value="Genomic_DNA"/>
</dbReference>
<dbReference type="SUPFAM" id="SSF52172">
    <property type="entry name" value="CheY-like"/>
    <property type="match status" value="1"/>
</dbReference>
<evidence type="ECO:0000259" key="9">
    <source>
        <dbReference type="PROSITE" id="PS01124"/>
    </source>
</evidence>
<dbReference type="GO" id="GO:0005737">
    <property type="term" value="C:cytoplasm"/>
    <property type="evidence" value="ECO:0007669"/>
    <property type="project" value="UniProtKB-SubCell"/>
</dbReference>
<reference evidence="12" key="1">
    <citation type="submission" date="2015-10" db="EMBL/GenBank/DDBJ databases">
        <title>Genome of Paenibacillus bovis sp. nov.</title>
        <authorList>
            <person name="Wu Z."/>
            <person name="Gao C."/>
            <person name="Liu Z."/>
            <person name="Zheng H."/>
        </authorList>
    </citation>
    <scope>NUCLEOTIDE SEQUENCE [LARGE SCALE GENOMIC DNA]</scope>
    <source>
        <strain evidence="12">BD3526</strain>
    </source>
</reference>
<dbReference type="InterPro" id="IPR001789">
    <property type="entry name" value="Sig_transdc_resp-reg_receiver"/>
</dbReference>
<evidence type="ECO:0000259" key="10">
    <source>
        <dbReference type="PROSITE" id="PS50110"/>
    </source>
</evidence>
<dbReference type="Pfam" id="PF17853">
    <property type="entry name" value="GGDEF_2"/>
    <property type="match status" value="1"/>
</dbReference>
<evidence type="ECO:0000313" key="12">
    <source>
        <dbReference type="Proteomes" id="UP000078148"/>
    </source>
</evidence>
<dbReference type="InterPro" id="IPR018060">
    <property type="entry name" value="HTH_AraC"/>
</dbReference>
<organism evidence="11 12">
    <name type="scientific">Paenibacillus bovis</name>
    <dbReference type="NCBI Taxonomy" id="1616788"/>
    <lineage>
        <taxon>Bacteria</taxon>
        <taxon>Bacillati</taxon>
        <taxon>Bacillota</taxon>
        <taxon>Bacilli</taxon>
        <taxon>Bacillales</taxon>
        <taxon>Paenibacillaceae</taxon>
        <taxon>Paenibacillus</taxon>
    </lineage>
</organism>
<sequence length="543" mass="61412">MRILIVDDEVIIRTGLASVIQWSELGLELLEPAASAEEALARILEEQPHILLTDIRMTGKTGLELAEEAQQLLPDLKVIILSGYDNFHYAQQAIRQNIADYLLKTSPPEEIIKTVLGVKHSIEQHISMRRQEQDAHRQTAGQLFHRWIIDEPPKETLETEKDWFRQMLQLHGGNDNSAAAVLQTAESERWQIAVVQAEGWGQDKNHHALLLFAIHNMLQDILRLPAYMYQQCIIVLSKGQGETTEWQHIAIHIEQLLKCRLTAALGEPVDTAEKLHMSYRQAMEASSYAPLLPGTAVWQYKQIAGRQGGQSLCSYEEEMQLSSILLKEDTIALRSWIDHWVDQLMAHPEATPQSVQSALQSVMLGASRWLERAISTVHHGITAAPYTAAGHIAWQAGELIKEELFQQLYRISRLYHASCGEGPRIHVQKALIYIEENLGGDTSLVAAARHIHLHASHLSEIFKKETGMTYSDMVLKRKMVYAAELLTISSAKVADIAGQIGYEDVKYFSKLFKKYSGCTPTEYREYYPVHQHQPPDSALYPLI</sequence>
<feature type="modified residue" description="4-aspartylphosphate" evidence="8">
    <location>
        <position position="54"/>
    </location>
</feature>
<evidence type="ECO:0000256" key="8">
    <source>
        <dbReference type="PROSITE-ProRule" id="PRU00169"/>
    </source>
</evidence>
<keyword evidence="12" id="KW-1185">Reference proteome</keyword>
<dbReference type="InterPro" id="IPR020449">
    <property type="entry name" value="Tscrpt_reg_AraC-type_HTH"/>
</dbReference>
<evidence type="ECO:0000256" key="3">
    <source>
        <dbReference type="ARBA" id="ARBA00022553"/>
    </source>
</evidence>
<evidence type="ECO:0000256" key="5">
    <source>
        <dbReference type="ARBA" id="ARBA00023015"/>
    </source>
</evidence>
<keyword evidence="7" id="KW-0804">Transcription</keyword>
<evidence type="ECO:0008006" key="13">
    <source>
        <dbReference type="Google" id="ProtNLM"/>
    </source>
</evidence>
<dbReference type="PANTHER" id="PTHR42713:SF3">
    <property type="entry name" value="TRANSCRIPTIONAL REGULATORY PROTEIN HPTR"/>
    <property type="match status" value="1"/>
</dbReference>
<feature type="domain" description="Response regulatory" evidence="10">
    <location>
        <begin position="2"/>
        <end position="119"/>
    </location>
</feature>
<dbReference type="GO" id="GO:0043565">
    <property type="term" value="F:sequence-specific DNA binding"/>
    <property type="evidence" value="ECO:0007669"/>
    <property type="project" value="InterPro"/>
</dbReference>
<gene>
    <name evidence="11" type="ORF">AR543_14980</name>
</gene>
<dbReference type="InterPro" id="IPR009057">
    <property type="entry name" value="Homeodomain-like_sf"/>
</dbReference>
<dbReference type="Proteomes" id="UP000078148">
    <property type="component" value="Chromosome"/>
</dbReference>
<dbReference type="SUPFAM" id="SSF46689">
    <property type="entry name" value="Homeodomain-like"/>
    <property type="match status" value="2"/>
</dbReference>
<dbReference type="InterPro" id="IPR051552">
    <property type="entry name" value="HptR"/>
</dbReference>
<evidence type="ECO:0000313" key="11">
    <source>
        <dbReference type="EMBL" id="ANF97175.1"/>
    </source>
</evidence>
<feature type="domain" description="HTH araC/xylS-type" evidence="9">
    <location>
        <begin position="428"/>
        <end position="526"/>
    </location>
</feature>
<dbReference type="PROSITE" id="PS01124">
    <property type="entry name" value="HTH_ARAC_FAMILY_2"/>
    <property type="match status" value="1"/>
</dbReference>
<name>A0A172ZHR2_9BACL</name>
<keyword evidence="6" id="KW-0238">DNA-binding</keyword>
<evidence type="ECO:0000256" key="6">
    <source>
        <dbReference type="ARBA" id="ARBA00023125"/>
    </source>
</evidence>
<dbReference type="SMART" id="SM00448">
    <property type="entry name" value="REC"/>
    <property type="match status" value="1"/>
</dbReference>
<evidence type="ECO:0000256" key="1">
    <source>
        <dbReference type="ARBA" id="ARBA00004496"/>
    </source>
</evidence>